<reference evidence="2" key="1">
    <citation type="submission" date="2023-03" db="EMBL/GenBank/DDBJ databases">
        <title>Massive genome expansion in bonnet fungi (Mycena s.s.) driven by repeated elements and novel gene families across ecological guilds.</title>
        <authorList>
            <consortium name="Lawrence Berkeley National Laboratory"/>
            <person name="Harder C.B."/>
            <person name="Miyauchi S."/>
            <person name="Viragh M."/>
            <person name="Kuo A."/>
            <person name="Thoen E."/>
            <person name="Andreopoulos B."/>
            <person name="Lu D."/>
            <person name="Skrede I."/>
            <person name="Drula E."/>
            <person name="Henrissat B."/>
            <person name="Morin E."/>
            <person name="Kohler A."/>
            <person name="Barry K."/>
            <person name="LaButti K."/>
            <person name="Morin E."/>
            <person name="Salamov A."/>
            <person name="Lipzen A."/>
            <person name="Mereny Z."/>
            <person name="Hegedus B."/>
            <person name="Baldrian P."/>
            <person name="Stursova M."/>
            <person name="Weitz H."/>
            <person name="Taylor A."/>
            <person name="Grigoriev I.V."/>
            <person name="Nagy L.G."/>
            <person name="Martin F."/>
            <person name="Kauserud H."/>
        </authorList>
    </citation>
    <scope>NUCLEOTIDE SEQUENCE</scope>
    <source>
        <strain evidence="2">CBHHK067</strain>
    </source>
</reference>
<name>A0AAD7GAJ2_MYCRO</name>
<accession>A0AAD7GAJ2</accession>
<dbReference type="Proteomes" id="UP001221757">
    <property type="component" value="Unassembled WGS sequence"/>
</dbReference>
<comment type="caution">
    <text evidence="2">The sequence shown here is derived from an EMBL/GenBank/DDBJ whole genome shotgun (WGS) entry which is preliminary data.</text>
</comment>
<gene>
    <name evidence="2" type="ORF">B0H17DRAFT_1084999</name>
</gene>
<feature type="compositionally biased region" description="Basic residues" evidence="1">
    <location>
        <begin position="24"/>
        <end position="33"/>
    </location>
</feature>
<sequence>MRSLSSPTGLGRADADGGVGSTGRRVRMTRRIRGRETTPSRNAASRSTRPCPRHEFTPPQLRPQSSPTLPPRTVAAHPVYRIRPPSTVYDLSICSTATRPPYPGRLGIARAECADAQTEEIGAHLPPLFSRLG</sequence>
<evidence type="ECO:0000313" key="2">
    <source>
        <dbReference type="EMBL" id="KAJ7671709.1"/>
    </source>
</evidence>
<keyword evidence="3" id="KW-1185">Reference proteome</keyword>
<evidence type="ECO:0000256" key="1">
    <source>
        <dbReference type="SAM" id="MobiDB-lite"/>
    </source>
</evidence>
<feature type="compositionally biased region" description="Polar residues" evidence="1">
    <location>
        <begin position="39"/>
        <end position="48"/>
    </location>
</feature>
<protein>
    <submittedName>
        <fullName evidence="2">Uncharacterized protein</fullName>
    </submittedName>
</protein>
<dbReference type="EMBL" id="JARKIE010000173">
    <property type="protein sequence ID" value="KAJ7671709.1"/>
    <property type="molecule type" value="Genomic_DNA"/>
</dbReference>
<organism evidence="2 3">
    <name type="scientific">Mycena rosella</name>
    <name type="common">Pink bonnet</name>
    <name type="synonym">Agaricus rosellus</name>
    <dbReference type="NCBI Taxonomy" id="1033263"/>
    <lineage>
        <taxon>Eukaryota</taxon>
        <taxon>Fungi</taxon>
        <taxon>Dikarya</taxon>
        <taxon>Basidiomycota</taxon>
        <taxon>Agaricomycotina</taxon>
        <taxon>Agaricomycetes</taxon>
        <taxon>Agaricomycetidae</taxon>
        <taxon>Agaricales</taxon>
        <taxon>Marasmiineae</taxon>
        <taxon>Mycenaceae</taxon>
        <taxon>Mycena</taxon>
    </lineage>
</organism>
<proteinExistence type="predicted"/>
<evidence type="ECO:0000313" key="3">
    <source>
        <dbReference type="Proteomes" id="UP001221757"/>
    </source>
</evidence>
<dbReference type="AlphaFoldDB" id="A0AAD7GAJ2"/>
<feature type="region of interest" description="Disordered" evidence="1">
    <location>
        <begin position="1"/>
        <end position="72"/>
    </location>
</feature>